<evidence type="ECO:0000313" key="2">
    <source>
        <dbReference type="Proteomes" id="UP000077202"/>
    </source>
</evidence>
<dbReference type="Proteomes" id="UP000077202">
    <property type="component" value="Unassembled WGS sequence"/>
</dbReference>
<comment type="caution">
    <text evidence="1">The sequence shown here is derived from an EMBL/GenBank/DDBJ whole genome shotgun (WGS) entry which is preliminary data.</text>
</comment>
<dbReference type="PANTHER" id="PTHR33052">
    <property type="entry name" value="DUF4228 DOMAIN PROTEIN-RELATED"/>
    <property type="match status" value="1"/>
</dbReference>
<dbReference type="InterPro" id="IPR025322">
    <property type="entry name" value="PADRE_dom"/>
</dbReference>
<name>A0A176WMC4_MARPO</name>
<gene>
    <name evidence="1" type="ORF">AXG93_2139s1180</name>
</gene>
<keyword evidence="2" id="KW-1185">Reference proteome</keyword>
<dbReference type="AlphaFoldDB" id="A0A176WMC4"/>
<accession>A0A176WMC4</accession>
<proteinExistence type="predicted"/>
<reference evidence="1" key="1">
    <citation type="submission" date="2016-03" db="EMBL/GenBank/DDBJ databases">
        <title>Mechanisms controlling the formation of the plant cell surface in tip-growing cells are functionally conserved among land plants.</title>
        <authorList>
            <person name="Honkanen S."/>
            <person name="Jones V.A."/>
            <person name="Morieri G."/>
            <person name="Champion C."/>
            <person name="Hetherington A.J."/>
            <person name="Kelly S."/>
            <person name="Saint-Marcoux D."/>
            <person name="Proust H."/>
            <person name="Prescott H."/>
            <person name="Dolan L."/>
        </authorList>
    </citation>
    <scope>NUCLEOTIDE SEQUENCE [LARGE SCALE GENOMIC DNA]</scope>
    <source>
        <tissue evidence="1">Whole gametophyte</tissue>
    </source>
</reference>
<dbReference type="Pfam" id="PF14009">
    <property type="entry name" value="PADRE"/>
    <property type="match status" value="1"/>
</dbReference>
<evidence type="ECO:0000313" key="1">
    <source>
        <dbReference type="EMBL" id="OAE33565.1"/>
    </source>
</evidence>
<protein>
    <submittedName>
        <fullName evidence="1">Uncharacterized protein</fullName>
    </submittedName>
</protein>
<dbReference type="EMBL" id="LVLJ01000630">
    <property type="protein sequence ID" value="OAE33565.1"/>
    <property type="molecule type" value="Genomic_DNA"/>
</dbReference>
<organism evidence="1 2">
    <name type="scientific">Marchantia polymorpha subsp. ruderalis</name>
    <dbReference type="NCBI Taxonomy" id="1480154"/>
    <lineage>
        <taxon>Eukaryota</taxon>
        <taxon>Viridiplantae</taxon>
        <taxon>Streptophyta</taxon>
        <taxon>Embryophyta</taxon>
        <taxon>Marchantiophyta</taxon>
        <taxon>Marchantiopsida</taxon>
        <taxon>Marchantiidae</taxon>
        <taxon>Marchantiales</taxon>
        <taxon>Marchantiaceae</taxon>
        <taxon>Marchantia</taxon>
    </lineage>
</organism>
<sequence>MGCFLQLRVDQVAVDGTEKTVYIYTQPISVSELLQAYPHHYLCDSEGPNSKATMVPQEMELEFGRTYVLVPLPRLFDKVKDVRHSRPTSCFPRSLCLGPGGQGFPTLSDSDDNEATFTRRAKGRVTLGSLLALHTGCLGLVRKKYKDSIRSPSALKLQRILAKAEMNWRCTCVETRSWRPELESIKEEARKNSLSRRFEFSLIENHRPLEPAP</sequence>